<evidence type="ECO:0000313" key="7">
    <source>
        <dbReference type="Proteomes" id="UP001629953"/>
    </source>
</evidence>
<keyword evidence="5" id="KW-1284">Encapsulin nanocompartment</keyword>
<dbReference type="InterPro" id="IPR054581">
    <property type="entry name" value="EncFtn-like"/>
</dbReference>
<dbReference type="Gene3D" id="6.10.140.1960">
    <property type="match status" value="1"/>
</dbReference>
<dbReference type="SUPFAM" id="SSF47240">
    <property type="entry name" value="Ferritin-like"/>
    <property type="match status" value="1"/>
</dbReference>
<name>A0ABW9G9E8_9GAMM</name>
<keyword evidence="3" id="KW-0408">Iron</keyword>
<sequence>MSSESIHEPIEKLSQQTIELHRGLMSLQEELEAVDWYSQRVDASDNAELKSIMAHNRDEEIEHAAMMIEWLRRNNPMFAKQLKKFLFTDKPIAEHE</sequence>
<evidence type="ECO:0000313" key="6">
    <source>
        <dbReference type="EMBL" id="MFM2486142.1"/>
    </source>
</evidence>
<dbReference type="Pfam" id="PF22277">
    <property type="entry name" value="EncFtn-like"/>
    <property type="match status" value="1"/>
</dbReference>
<evidence type="ECO:0000256" key="5">
    <source>
        <dbReference type="ARBA" id="ARBA00033787"/>
    </source>
</evidence>
<dbReference type="RefSeq" id="WP_408624424.1">
    <property type="nucleotide sequence ID" value="NZ_JBEQCT010000007.1"/>
</dbReference>
<evidence type="ECO:0000256" key="1">
    <source>
        <dbReference type="ARBA" id="ARBA00022434"/>
    </source>
</evidence>
<protein>
    <submittedName>
        <fullName evidence="6">Encapsulin-associated ferritin-like protein</fullName>
    </submittedName>
</protein>
<dbReference type="Proteomes" id="UP001629953">
    <property type="component" value="Unassembled WGS sequence"/>
</dbReference>
<reference evidence="6 7" key="1">
    <citation type="journal article" date="2013" name="Int. J. Syst. Evol. Microbiol.">
        <title>Celerinatantimonas yamalensis sp. nov., a cold-adapted diazotrophic bacterium from a cold permafrost brine.</title>
        <authorList>
            <person name="Shcherbakova V."/>
            <person name="Chuvilskaya N."/>
            <person name="Rivkina E."/>
            <person name="Demidov N."/>
            <person name="Uchaeva V."/>
            <person name="Suetin S."/>
            <person name="Suzina N."/>
            <person name="Gilichinsky D."/>
        </authorList>
    </citation>
    <scope>NUCLEOTIDE SEQUENCE [LARGE SCALE GENOMIC DNA]</scope>
    <source>
        <strain evidence="6 7">C7</strain>
    </source>
</reference>
<dbReference type="InterPro" id="IPR030907">
    <property type="entry name" value="Ferrit_encaps"/>
</dbReference>
<keyword evidence="2" id="KW-0479">Metal-binding</keyword>
<comment type="caution">
    <text evidence="6">The sequence shown here is derived from an EMBL/GenBank/DDBJ whole genome shotgun (WGS) entry which is preliminary data.</text>
</comment>
<accession>A0ABW9G9E8</accession>
<organism evidence="6 7">
    <name type="scientific">Celerinatantimonas yamalensis</name>
    <dbReference type="NCBI Taxonomy" id="559956"/>
    <lineage>
        <taxon>Bacteria</taxon>
        <taxon>Pseudomonadati</taxon>
        <taxon>Pseudomonadota</taxon>
        <taxon>Gammaproteobacteria</taxon>
        <taxon>Celerinatantimonadaceae</taxon>
        <taxon>Celerinatantimonas</taxon>
    </lineage>
</organism>
<comment type="subcellular location">
    <subcellularLocation>
        <location evidence="4">Encapsulin nanocompartment</location>
    </subcellularLocation>
</comment>
<dbReference type="EMBL" id="JBEQCT010000007">
    <property type="protein sequence ID" value="MFM2486142.1"/>
    <property type="molecule type" value="Genomic_DNA"/>
</dbReference>
<dbReference type="NCBIfam" id="TIGR04535">
    <property type="entry name" value="ferrit_encaps"/>
    <property type="match status" value="1"/>
</dbReference>
<evidence type="ECO:0000256" key="4">
    <source>
        <dbReference type="ARBA" id="ARBA00033738"/>
    </source>
</evidence>
<dbReference type="InterPro" id="IPR009078">
    <property type="entry name" value="Ferritin-like_SF"/>
</dbReference>
<keyword evidence="7" id="KW-1185">Reference proteome</keyword>
<keyword evidence="1" id="KW-0409">Iron storage</keyword>
<proteinExistence type="predicted"/>
<evidence type="ECO:0000256" key="2">
    <source>
        <dbReference type="ARBA" id="ARBA00022723"/>
    </source>
</evidence>
<gene>
    <name evidence="6" type="ORF">ABUE30_13905</name>
</gene>
<evidence type="ECO:0000256" key="3">
    <source>
        <dbReference type="ARBA" id="ARBA00023004"/>
    </source>
</evidence>